<protein>
    <submittedName>
        <fullName evidence="6">DtxR family transcriptional regulator</fullName>
    </submittedName>
</protein>
<organism evidence="6 7">
    <name type="scientific">Alkalibaculum sporogenes</name>
    <dbReference type="NCBI Taxonomy" id="2655001"/>
    <lineage>
        <taxon>Bacteria</taxon>
        <taxon>Bacillati</taxon>
        <taxon>Bacillota</taxon>
        <taxon>Clostridia</taxon>
        <taxon>Eubacteriales</taxon>
        <taxon>Eubacteriaceae</taxon>
        <taxon>Alkalibaculum</taxon>
    </lineage>
</organism>
<dbReference type="EMBL" id="WHNX01000008">
    <property type="protein sequence ID" value="MPW25552.1"/>
    <property type="molecule type" value="Genomic_DNA"/>
</dbReference>
<dbReference type="GO" id="GO:0046914">
    <property type="term" value="F:transition metal ion binding"/>
    <property type="evidence" value="ECO:0007669"/>
    <property type="project" value="InterPro"/>
</dbReference>
<dbReference type="Gene3D" id="1.10.10.10">
    <property type="entry name" value="Winged helix-like DNA-binding domain superfamily/Winged helix DNA-binding domain"/>
    <property type="match status" value="1"/>
</dbReference>
<dbReference type="Gene3D" id="1.10.60.10">
    <property type="entry name" value="Iron dependent repressor, metal binding and dimerisation domain"/>
    <property type="match status" value="1"/>
</dbReference>
<dbReference type="InterPro" id="IPR036421">
    <property type="entry name" value="Fe_dep_repressor_sf"/>
</dbReference>
<comment type="caution">
    <text evidence="6">The sequence shown here is derived from an EMBL/GenBank/DDBJ whole genome shotgun (WGS) entry which is preliminary data.</text>
</comment>
<proteinExistence type="inferred from homology"/>
<evidence type="ECO:0000313" key="7">
    <source>
        <dbReference type="Proteomes" id="UP000440004"/>
    </source>
</evidence>
<dbReference type="PANTHER" id="PTHR33238">
    <property type="entry name" value="IRON (METAL) DEPENDENT REPRESSOR, DTXR FAMILY"/>
    <property type="match status" value="1"/>
</dbReference>
<dbReference type="Proteomes" id="UP000440004">
    <property type="component" value="Unassembled WGS sequence"/>
</dbReference>
<dbReference type="SMART" id="SM00529">
    <property type="entry name" value="HTH_DTXR"/>
    <property type="match status" value="1"/>
</dbReference>
<dbReference type="SUPFAM" id="SSF47979">
    <property type="entry name" value="Iron-dependent repressor protein, dimerization domain"/>
    <property type="match status" value="1"/>
</dbReference>
<dbReference type="InterPro" id="IPR036390">
    <property type="entry name" value="WH_DNA-bd_sf"/>
</dbReference>
<dbReference type="GO" id="GO:0003677">
    <property type="term" value="F:DNA binding"/>
    <property type="evidence" value="ECO:0007669"/>
    <property type="project" value="UniProtKB-KW"/>
</dbReference>
<evidence type="ECO:0000313" key="6">
    <source>
        <dbReference type="EMBL" id="MPW25552.1"/>
    </source>
</evidence>
<name>A0A6A7K855_9FIRM</name>
<accession>A0A6A7K855</accession>
<dbReference type="RefSeq" id="WP_152803122.1">
    <property type="nucleotide sequence ID" value="NZ_WHNX01000008.1"/>
</dbReference>
<dbReference type="Pfam" id="PF01325">
    <property type="entry name" value="Fe_dep_repress"/>
    <property type="match status" value="1"/>
</dbReference>
<dbReference type="AlphaFoldDB" id="A0A6A7K855"/>
<reference evidence="6 7" key="1">
    <citation type="submission" date="2019-10" db="EMBL/GenBank/DDBJ databases">
        <title>Alkalibaculum tamaniensis sp.nov., a new alkaliphilic acetogen, isolated on methoxylated aromatics from a mud volcano.</title>
        <authorList>
            <person name="Khomyakova M.A."/>
            <person name="Merkel A.Y."/>
            <person name="Bonch-Osmolovskaya E.A."/>
            <person name="Slobodkin A.I."/>
        </authorList>
    </citation>
    <scope>NUCLEOTIDE SEQUENCE [LARGE SCALE GENOMIC DNA]</scope>
    <source>
        <strain evidence="6 7">M08DMB</strain>
    </source>
</reference>
<dbReference type="PROSITE" id="PS50944">
    <property type="entry name" value="HTH_DTXR"/>
    <property type="match status" value="1"/>
</dbReference>
<evidence type="ECO:0000256" key="3">
    <source>
        <dbReference type="ARBA" id="ARBA00023125"/>
    </source>
</evidence>
<keyword evidence="3" id="KW-0238">DNA-binding</keyword>
<dbReference type="SUPFAM" id="SSF46785">
    <property type="entry name" value="Winged helix' DNA-binding domain"/>
    <property type="match status" value="1"/>
</dbReference>
<dbReference type="PANTHER" id="PTHR33238:SF7">
    <property type="entry name" value="IRON-DEPENDENT TRANSCRIPTIONAL REGULATOR"/>
    <property type="match status" value="1"/>
</dbReference>
<feature type="domain" description="HTH dtxR-type" evidence="5">
    <location>
        <begin position="26"/>
        <end position="87"/>
    </location>
</feature>
<gene>
    <name evidence="6" type="ORF">GC105_07095</name>
</gene>
<dbReference type="GO" id="GO:0003700">
    <property type="term" value="F:DNA-binding transcription factor activity"/>
    <property type="evidence" value="ECO:0007669"/>
    <property type="project" value="InterPro"/>
</dbReference>
<evidence type="ECO:0000256" key="1">
    <source>
        <dbReference type="ARBA" id="ARBA00007871"/>
    </source>
</evidence>
<dbReference type="InterPro" id="IPR001367">
    <property type="entry name" value="Fe_dep_repressor"/>
</dbReference>
<dbReference type="InterPro" id="IPR022687">
    <property type="entry name" value="HTH_DTXR"/>
</dbReference>
<dbReference type="InterPro" id="IPR022689">
    <property type="entry name" value="Iron_dep_repressor"/>
</dbReference>
<keyword evidence="4" id="KW-0804">Transcription</keyword>
<evidence type="ECO:0000256" key="4">
    <source>
        <dbReference type="ARBA" id="ARBA00023163"/>
    </source>
</evidence>
<keyword evidence="7" id="KW-1185">Reference proteome</keyword>
<dbReference type="GO" id="GO:0046983">
    <property type="term" value="F:protein dimerization activity"/>
    <property type="evidence" value="ECO:0007669"/>
    <property type="project" value="InterPro"/>
</dbReference>
<keyword evidence="2" id="KW-0805">Transcription regulation</keyword>
<dbReference type="InterPro" id="IPR036388">
    <property type="entry name" value="WH-like_DNA-bd_sf"/>
</dbReference>
<evidence type="ECO:0000259" key="5">
    <source>
        <dbReference type="PROSITE" id="PS50944"/>
    </source>
</evidence>
<evidence type="ECO:0000256" key="2">
    <source>
        <dbReference type="ARBA" id="ARBA00023015"/>
    </source>
</evidence>
<dbReference type="Pfam" id="PF02742">
    <property type="entry name" value="Fe_dep_repr_C"/>
    <property type="match status" value="1"/>
</dbReference>
<dbReference type="InterPro" id="IPR050536">
    <property type="entry name" value="DtxR_MntR_Metal-Reg"/>
</dbReference>
<comment type="similarity">
    <text evidence="1">Belongs to the DtxR/MntR family.</text>
</comment>
<sequence length="160" mass="18882">MKNNNTDSQFRTVRGYQLAKQEKNQLTPAMEDYLEMTYRICLKENYARVGKLSELLHVRPSSTSKMVFKLADQGFLKYERHEIILLTEKGREIGAYLLNRHDIVEQFLTLISSEIPIEETELIEHSLSPETIAHLNTLIEFFKNDANVKKRFDEFRKNRE</sequence>